<reference evidence="2" key="1">
    <citation type="journal article" date="2020" name="Stud. Mycol.">
        <title>101 Dothideomycetes genomes: a test case for predicting lifestyles and emergence of pathogens.</title>
        <authorList>
            <person name="Haridas S."/>
            <person name="Albert R."/>
            <person name="Binder M."/>
            <person name="Bloem J."/>
            <person name="Labutti K."/>
            <person name="Salamov A."/>
            <person name="Andreopoulos B."/>
            <person name="Baker S."/>
            <person name="Barry K."/>
            <person name="Bills G."/>
            <person name="Bluhm B."/>
            <person name="Cannon C."/>
            <person name="Castanera R."/>
            <person name="Culley D."/>
            <person name="Daum C."/>
            <person name="Ezra D."/>
            <person name="Gonzalez J."/>
            <person name="Henrissat B."/>
            <person name="Kuo A."/>
            <person name="Liang C."/>
            <person name="Lipzen A."/>
            <person name="Lutzoni F."/>
            <person name="Magnuson J."/>
            <person name="Mondo S."/>
            <person name="Nolan M."/>
            <person name="Ohm R."/>
            <person name="Pangilinan J."/>
            <person name="Park H.-J."/>
            <person name="Ramirez L."/>
            <person name="Alfaro M."/>
            <person name="Sun H."/>
            <person name="Tritt A."/>
            <person name="Yoshinaga Y."/>
            <person name="Zwiers L.-H."/>
            <person name="Turgeon B."/>
            <person name="Goodwin S."/>
            <person name="Spatafora J."/>
            <person name="Crous P."/>
            <person name="Grigoriev I."/>
        </authorList>
    </citation>
    <scope>NUCLEOTIDE SEQUENCE</scope>
    <source>
        <strain evidence="2">CBS 122681</strain>
    </source>
</reference>
<sequence length="160" mass="17458">MMLCNGSCSWNVSELSELTSEDDGVAIFRRRTTTRIDSSELSHCQQVQLSRGSIAPPTRPHDFINRQLSTTIKPNKDIHTSWHSRVAQVTEIEESQSSRAHGDEGAKDLTAIRQGHAQLLNPPSRTVGGPVAQGLCPRPRGQDDGRKVESGSQRCPASGC</sequence>
<feature type="region of interest" description="Disordered" evidence="1">
    <location>
        <begin position="119"/>
        <end position="160"/>
    </location>
</feature>
<evidence type="ECO:0000313" key="2">
    <source>
        <dbReference type="EMBL" id="KAF2653407.1"/>
    </source>
</evidence>
<accession>A0A6A6T266</accession>
<dbReference type="AlphaFoldDB" id="A0A6A6T266"/>
<organism evidence="2 3">
    <name type="scientific">Lophiostoma macrostomum CBS 122681</name>
    <dbReference type="NCBI Taxonomy" id="1314788"/>
    <lineage>
        <taxon>Eukaryota</taxon>
        <taxon>Fungi</taxon>
        <taxon>Dikarya</taxon>
        <taxon>Ascomycota</taxon>
        <taxon>Pezizomycotina</taxon>
        <taxon>Dothideomycetes</taxon>
        <taxon>Pleosporomycetidae</taxon>
        <taxon>Pleosporales</taxon>
        <taxon>Lophiostomataceae</taxon>
        <taxon>Lophiostoma</taxon>
    </lineage>
</organism>
<name>A0A6A6T266_9PLEO</name>
<proteinExistence type="predicted"/>
<evidence type="ECO:0000313" key="3">
    <source>
        <dbReference type="Proteomes" id="UP000799324"/>
    </source>
</evidence>
<gene>
    <name evidence="2" type="ORF">K491DRAFT_759654</name>
</gene>
<dbReference type="EMBL" id="MU004381">
    <property type="protein sequence ID" value="KAF2653407.1"/>
    <property type="molecule type" value="Genomic_DNA"/>
</dbReference>
<dbReference type="Proteomes" id="UP000799324">
    <property type="component" value="Unassembled WGS sequence"/>
</dbReference>
<keyword evidence="3" id="KW-1185">Reference proteome</keyword>
<evidence type="ECO:0000256" key="1">
    <source>
        <dbReference type="SAM" id="MobiDB-lite"/>
    </source>
</evidence>
<feature type="compositionally biased region" description="Basic and acidic residues" evidence="1">
    <location>
        <begin position="140"/>
        <end position="149"/>
    </location>
</feature>
<protein>
    <submittedName>
        <fullName evidence="2">Uncharacterized protein</fullName>
    </submittedName>
</protein>
<feature type="compositionally biased region" description="Polar residues" evidence="1">
    <location>
        <begin position="150"/>
        <end position="160"/>
    </location>
</feature>